<evidence type="ECO:0000259" key="5">
    <source>
        <dbReference type="Pfam" id="PF01420"/>
    </source>
</evidence>
<dbReference type="Pfam" id="PF01420">
    <property type="entry name" value="Methylase_S"/>
    <property type="match status" value="1"/>
</dbReference>
<dbReference type="SUPFAM" id="SSF116734">
    <property type="entry name" value="DNA methylase specificity domain"/>
    <property type="match status" value="2"/>
</dbReference>
<comment type="similarity">
    <text evidence="1">Belongs to the type-I restriction system S methylase family.</text>
</comment>
<dbReference type="RefSeq" id="WP_213041950.1">
    <property type="nucleotide sequence ID" value="NZ_CAJNBJ010000005.1"/>
</dbReference>
<evidence type="ECO:0000313" key="7">
    <source>
        <dbReference type="Proteomes" id="UP000675880"/>
    </source>
</evidence>
<dbReference type="InterPro" id="IPR000055">
    <property type="entry name" value="Restrct_endonuc_typeI_TRD"/>
</dbReference>
<dbReference type="GO" id="GO:0009035">
    <property type="term" value="F:type I site-specific deoxyribonuclease activity"/>
    <property type="evidence" value="ECO:0007669"/>
    <property type="project" value="UniProtKB-EC"/>
</dbReference>
<proteinExistence type="inferred from homology"/>
<sequence length="270" mass="30664">MTKAATKWRACKLDELGSVGRGKSKHRPRNDESLYGGIYPFFQTGDIKAANFHLTEYSQTYNEKGLAQSKIWKPGTLCITIAANIAETAILGIPGCFPDSIVGFIPDPDKADVAFVKYYIDTLKLQMQSVSRGTTQDNLSVDKLLTFDFRVPPISLQRRIAGILSAYDDLIENNQRRIKILEEMARSLYREWFVHFRFPGHEKVKMVPSSLGPIPQCWEVTTFGELYNTGSGGTPSRTRPDYFEYGTIDWVKSQELLDRFILSTEERITE</sequence>
<keyword evidence="3" id="KW-0238">DNA-binding</keyword>
<comment type="caution">
    <text evidence="6">The sequence shown here is derived from an EMBL/GenBank/DDBJ whole genome shotgun (WGS) entry which is preliminary data.</text>
</comment>
<evidence type="ECO:0000256" key="3">
    <source>
        <dbReference type="ARBA" id="ARBA00023125"/>
    </source>
</evidence>
<dbReference type="EMBL" id="CAJNBJ010000005">
    <property type="protein sequence ID" value="CAE6739133.1"/>
    <property type="molecule type" value="Genomic_DNA"/>
</dbReference>
<feature type="coiled-coil region" evidence="4">
    <location>
        <begin position="164"/>
        <end position="191"/>
    </location>
</feature>
<dbReference type="InterPro" id="IPR052021">
    <property type="entry name" value="Type-I_RS_S_subunit"/>
</dbReference>
<keyword evidence="4" id="KW-0175">Coiled coil</keyword>
<dbReference type="Gene3D" id="1.10.287.1120">
    <property type="entry name" value="Bipartite methylase S protein"/>
    <property type="match status" value="1"/>
</dbReference>
<dbReference type="PANTHER" id="PTHR30408:SF12">
    <property type="entry name" value="TYPE I RESTRICTION ENZYME MJAVIII SPECIFICITY SUBUNIT"/>
    <property type="match status" value="1"/>
</dbReference>
<evidence type="ECO:0000313" key="6">
    <source>
        <dbReference type="EMBL" id="CAE6739133.1"/>
    </source>
</evidence>
<dbReference type="Gene3D" id="3.90.220.20">
    <property type="entry name" value="DNA methylase specificity domains"/>
    <property type="match status" value="2"/>
</dbReference>
<evidence type="ECO:0000256" key="1">
    <source>
        <dbReference type="ARBA" id="ARBA00010923"/>
    </source>
</evidence>
<keyword evidence="2" id="KW-0680">Restriction system</keyword>
<accession>A0ABM8R8X6</accession>
<protein>
    <submittedName>
        <fullName evidence="6">Type I restriction-modification system, specificity subunit S</fullName>
        <ecNumber evidence="6">3.1.21.3</ecNumber>
    </submittedName>
</protein>
<reference evidence="6 7" key="1">
    <citation type="submission" date="2021-02" db="EMBL/GenBank/DDBJ databases">
        <authorList>
            <person name="Han P."/>
        </authorList>
    </citation>
    <scope>NUCLEOTIDE SEQUENCE [LARGE SCALE GENOMIC DNA]</scope>
    <source>
        <strain evidence="6">Candidatus Nitrospira sp. ZN2</strain>
    </source>
</reference>
<dbReference type="Proteomes" id="UP000675880">
    <property type="component" value="Unassembled WGS sequence"/>
</dbReference>
<dbReference type="InterPro" id="IPR044946">
    <property type="entry name" value="Restrct_endonuc_typeI_TRD_sf"/>
</dbReference>
<gene>
    <name evidence="6" type="ORF">NSPZN2_130001</name>
</gene>
<keyword evidence="6" id="KW-0378">Hydrolase</keyword>
<organism evidence="6 7">
    <name type="scientific">Nitrospira defluvii</name>
    <dbReference type="NCBI Taxonomy" id="330214"/>
    <lineage>
        <taxon>Bacteria</taxon>
        <taxon>Pseudomonadati</taxon>
        <taxon>Nitrospirota</taxon>
        <taxon>Nitrospiria</taxon>
        <taxon>Nitrospirales</taxon>
        <taxon>Nitrospiraceae</taxon>
        <taxon>Nitrospira</taxon>
    </lineage>
</organism>
<name>A0ABM8R8X6_9BACT</name>
<keyword evidence="7" id="KW-1185">Reference proteome</keyword>
<evidence type="ECO:0000256" key="2">
    <source>
        <dbReference type="ARBA" id="ARBA00022747"/>
    </source>
</evidence>
<evidence type="ECO:0000256" key="4">
    <source>
        <dbReference type="SAM" id="Coils"/>
    </source>
</evidence>
<dbReference type="CDD" id="cd17282">
    <property type="entry name" value="RMtype1_S_Eco16444ORF1681_TRD1-CR1_like"/>
    <property type="match status" value="1"/>
</dbReference>
<dbReference type="PANTHER" id="PTHR30408">
    <property type="entry name" value="TYPE-1 RESTRICTION ENZYME ECOKI SPECIFICITY PROTEIN"/>
    <property type="match status" value="1"/>
</dbReference>
<dbReference type="EC" id="3.1.21.3" evidence="6"/>
<feature type="domain" description="Type I restriction modification DNA specificity" evidence="5">
    <location>
        <begin position="7"/>
        <end position="182"/>
    </location>
</feature>